<keyword evidence="3" id="KW-0805">Transcription regulation</keyword>
<protein>
    <recommendedName>
        <fullName evidence="8">Transcriptional coactivator p15 (PC4) C-terminal domain-containing protein</fullName>
    </recommendedName>
</protein>
<comment type="similarity">
    <text evidence="2">Belongs to the transcriptional coactivator PC4 family.</text>
</comment>
<evidence type="ECO:0000313" key="10">
    <source>
        <dbReference type="Proteomes" id="UP001357485"/>
    </source>
</evidence>
<evidence type="ECO:0000259" key="8">
    <source>
        <dbReference type="Pfam" id="PF02229"/>
    </source>
</evidence>
<keyword evidence="10" id="KW-1185">Reference proteome</keyword>
<evidence type="ECO:0000256" key="7">
    <source>
        <dbReference type="SAM" id="MobiDB-lite"/>
    </source>
</evidence>
<feature type="compositionally biased region" description="Basic residues" evidence="7">
    <location>
        <begin position="1"/>
        <end position="12"/>
    </location>
</feature>
<evidence type="ECO:0000256" key="1">
    <source>
        <dbReference type="ARBA" id="ARBA00004123"/>
    </source>
</evidence>
<organism evidence="9 10">
    <name type="scientific">Cryomyces antarcticus</name>
    <dbReference type="NCBI Taxonomy" id="329879"/>
    <lineage>
        <taxon>Eukaryota</taxon>
        <taxon>Fungi</taxon>
        <taxon>Dikarya</taxon>
        <taxon>Ascomycota</taxon>
        <taxon>Pezizomycotina</taxon>
        <taxon>Dothideomycetes</taxon>
        <taxon>Dothideomycetes incertae sedis</taxon>
        <taxon>Cryomyces</taxon>
    </lineage>
</organism>
<evidence type="ECO:0000256" key="3">
    <source>
        <dbReference type="ARBA" id="ARBA00023015"/>
    </source>
</evidence>
<proteinExistence type="inferred from homology"/>
<evidence type="ECO:0000256" key="5">
    <source>
        <dbReference type="ARBA" id="ARBA00023163"/>
    </source>
</evidence>
<dbReference type="InterPro" id="IPR009044">
    <property type="entry name" value="ssDNA-bd_transcriptional_reg"/>
</dbReference>
<comment type="subcellular location">
    <subcellularLocation>
        <location evidence="1">Nucleus</location>
    </subcellularLocation>
</comment>
<dbReference type="Gene3D" id="2.30.31.10">
    <property type="entry name" value="Transcriptional Coactivator Pc4, Chain A"/>
    <property type="match status" value="1"/>
</dbReference>
<reference evidence="9 10" key="1">
    <citation type="submission" date="2023-08" db="EMBL/GenBank/DDBJ databases">
        <title>Black Yeasts Isolated from many extreme environments.</title>
        <authorList>
            <person name="Coleine C."/>
            <person name="Stajich J.E."/>
            <person name="Selbmann L."/>
        </authorList>
    </citation>
    <scope>NUCLEOTIDE SEQUENCE [LARGE SCALE GENOMIC DNA]</scope>
    <source>
        <strain evidence="9 10">CCFEE 536</strain>
    </source>
</reference>
<dbReference type="InterPro" id="IPR045125">
    <property type="entry name" value="Sub1/Tcp4-like"/>
</dbReference>
<evidence type="ECO:0000256" key="4">
    <source>
        <dbReference type="ARBA" id="ARBA00023125"/>
    </source>
</evidence>
<gene>
    <name evidence="9" type="ORF">LTR16_001584</name>
</gene>
<dbReference type="Pfam" id="PF02229">
    <property type="entry name" value="PC4"/>
    <property type="match status" value="1"/>
</dbReference>
<dbReference type="InterPro" id="IPR003173">
    <property type="entry name" value="PC4_C"/>
</dbReference>
<keyword evidence="5" id="KW-0804">Transcription</keyword>
<feature type="compositionally biased region" description="Acidic residues" evidence="7">
    <location>
        <begin position="17"/>
        <end position="31"/>
    </location>
</feature>
<feature type="domain" description="Transcriptional coactivator p15 (PC4) C-terminal" evidence="8">
    <location>
        <begin position="74"/>
        <end position="123"/>
    </location>
</feature>
<evidence type="ECO:0000313" key="9">
    <source>
        <dbReference type="EMBL" id="KAK5293333.1"/>
    </source>
</evidence>
<feature type="region of interest" description="Disordered" evidence="7">
    <location>
        <begin position="1"/>
        <end position="69"/>
    </location>
</feature>
<dbReference type="Proteomes" id="UP001357485">
    <property type="component" value="Unassembled WGS sequence"/>
</dbReference>
<feature type="compositionally biased region" description="Basic and acidic residues" evidence="7">
    <location>
        <begin position="146"/>
        <end position="164"/>
    </location>
</feature>
<evidence type="ECO:0000256" key="2">
    <source>
        <dbReference type="ARBA" id="ARBA00009001"/>
    </source>
</evidence>
<sequence length="210" mass="23338">MPLKKGIARKRAASPAEEYDNDGGFVVDEDNDAPRSAKRSRTAQSSAGNEVKKREGKAEVTTGMQKDESGCEFWEISKTRRVQISEFRGKNLISIREYYEKDGKMLPGKKGISLSIDQFAVVLDVLPEMLGVLKNKGEDIPIPQYSKDEHVTTPQPEDERHPDVAESPPPPFPEQPLSDSNKPTGGKSKLDRFKFSAPKQNFEATSDEEG</sequence>
<evidence type="ECO:0000256" key="6">
    <source>
        <dbReference type="ARBA" id="ARBA00023242"/>
    </source>
</evidence>
<name>A0ABR0M831_9PEZI</name>
<dbReference type="EMBL" id="JAVRRA010000090">
    <property type="protein sequence ID" value="KAK5293333.1"/>
    <property type="molecule type" value="Genomic_DNA"/>
</dbReference>
<comment type="caution">
    <text evidence="9">The sequence shown here is derived from an EMBL/GenBank/DDBJ whole genome shotgun (WGS) entry which is preliminary data.</text>
</comment>
<keyword evidence="6" id="KW-0539">Nucleus</keyword>
<keyword evidence="4" id="KW-0238">DNA-binding</keyword>
<dbReference type="PANTHER" id="PTHR13215">
    <property type="entry name" value="RNA POLYMERASE II TRANSCRIPTIONAL COACTIVATOR"/>
    <property type="match status" value="1"/>
</dbReference>
<accession>A0ABR0M831</accession>
<feature type="region of interest" description="Disordered" evidence="7">
    <location>
        <begin position="138"/>
        <end position="210"/>
    </location>
</feature>
<dbReference type="SUPFAM" id="SSF54447">
    <property type="entry name" value="ssDNA-binding transcriptional regulator domain"/>
    <property type="match status" value="1"/>
</dbReference>